<feature type="compositionally biased region" description="Polar residues" evidence="1">
    <location>
        <begin position="47"/>
        <end position="61"/>
    </location>
</feature>
<evidence type="ECO:0000256" key="1">
    <source>
        <dbReference type="SAM" id="MobiDB-lite"/>
    </source>
</evidence>
<accession>A0A2M4DG64</accession>
<sequence>MVIKIGAIPSGTLWSIAVRLLESVLFAQRYRVCAGAATNDPCKRTAYSAQHTDTPTANRPNKQPWARAA</sequence>
<evidence type="ECO:0000313" key="2">
    <source>
        <dbReference type="EMBL" id="MBW76523.1"/>
    </source>
</evidence>
<name>A0A2M4DG64_ANODA</name>
<dbReference type="AlphaFoldDB" id="A0A2M4DG64"/>
<feature type="region of interest" description="Disordered" evidence="1">
    <location>
        <begin position="47"/>
        <end position="69"/>
    </location>
</feature>
<protein>
    <submittedName>
        <fullName evidence="2">Putative secreted protein</fullName>
    </submittedName>
</protein>
<dbReference type="EMBL" id="GGFL01012345">
    <property type="protein sequence ID" value="MBW76523.1"/>
    <property type="molecule type" value="Transcribed_RNA"/>
</dbReference>
<reference evidence="2" key="1">
    <citation type="submission" date="2018-01" db="EMBL/GenBank/DDBJ databases">
        <title>An insight into the sialome of Amazonian anophelines.</title>
        <authorList>
            <person name="Ribeiro J.M."/>
            <person name="Scarpassa V."/>
            <person name="Calvo E."/>
        </authorList>
    </citation>
    <scope>NUCLEOTIDE SEQUENCE</scope>
</reference>
<proteinExistence type="predicted"/>
<organism evidence="2">
    <name type="scientific">Anopheles darlingi</name>
    <name type="common">Mosquito</name>
    <dbReference type="NCBI Taxonomy" id="43151"/>
    <lineage>
        <taxon>Eukaryota</taxon>
        <taxon>Metazoa</taxon>
        <taxon>Ecdysozoa</taxon>
        <taxon>Arthropoda</taxon>
        <taxon>Hexapoda</taxon>
        <taxon>Insecta</taxon>
        <taxon>Pterygota</taxon>
        <taxon>Neoptera</taxon>
        <taxon>Endopterygota</taxon>
        <taxon>Diptera</taxon>
        <taxon>Nematocera</taxon>
        <taxon>Culicoidea</taxon>
        <taxon>Culicidae</taxon>
        <taxon>Anophelinae</taxon>
        <taxon>Anopheles</taxon>
    </lineage>
</organism>